<feature type="transmembrane region" description="Helical" evidence="7">
    <location>
        <begin position="51"/>
        <end position="73"/>
    </location>
</feature>
<dbReference type="InterPro" id="IPR002191">
    <property type="entry name" value="Bac_export_3"/>
</dbReference>
<organism evidence="8 9">
    <name type="scientific">Benzoatithermus flavus</name>
    <dbReference type="NCBI Taxonomy" id="3108223"/>
    <lineage>
        <taxon>Bacteria</taxon>
        <taxon>Pseudomonadati</taxon>
        <taxon>Pseudomonadota</taxon>
        <taxon>Alphaproteobacteria</taxon>
        <taxon>Geminicoccales</taxon>
        <taxon>Geminicoccaceae</taxon>
        <taxon>Benzoatithermus</taxon>
    </lineage>
</organism>
<dbReference type="Pfam" id="PF01313">
    <property type="entry name" value="Bac_export_3"/>
    <property type="match status" value="1"/>
</dbReference>
<keyword evidence="6 7" id="KW-0472">Membrane</keyword>
<evidence type="ECO:0000256" key="7">
    <source>
        <dbReference type="SAM" id="Phobius"/>
    </source>
</evidence>
<dbReference type="PIRSF" id="PIRSF004669">
    <property type="entry name" value="FliQ"/>
    <property type="match status" value="1"/>
</dbReference>
<feature type="transmembrane region" description="Helical" evidence="7">
    <location>
        <begin position="12"/>
        <end position="39"/>
    </location>
</feature>
<dbReference type="PANTHER" id="PTHR34040">
    <property type="entry name" value="FLAGELLAR BIOSYNTHETIC PROTEIN FLIQ"/>
    <property type="match status" value="1"/>
</dbReference>
<dbReference type="RefSeq" id="WP_418160831.1">
    <property type="nucleotide sequence ID" value="NZ_JBBLZC010000020.1"/>
</dbReference>
<proteinExistence type="inferred from homology"/>
<comment type="similarity">
    <text evidence="2">Belongs to the FliQ/MopD/SpaQ family.</text>
</comment>
<evidence type="ECO:0000256" key="4">
    <source>
        <dbReference type="ARBA" id="ARBA00022692"/>
    </source>
</evidence>
<evidence type="ECO:0000256" key="3">
    <source>
        <dbReference type="ARBA" id="ARBA00022475"/>
    </source>
</evidence>
<protein>
    <submittedName>
        <fullName evidence="8">Flagellar biosynthetic protein FliQ</fullName>
    </submittedName>
</protein>
<keyword evidence="4 7" id="KW-0812">Transmembrane</keyword>
<keyword evidence="5 7" id="KW-1133">Transmembrane helix</keyword>
<keyword evidence="8" id="KW-0966">Cell projection</keyword>
<reference evidence="8 9" key="1">
    <citation type="submission" date="2024-01" db="EMBL/GenBank/DDBJ databases">
        <title>Multi-omics insights into the function and evolution of sodium benzoate biodegradation pathways in Benzoatithermus flavus gen. nov., sp. nov. from hot spring.</title>
        <authorList>
            <person name="Hu C.-J."/>
            <person name="Li W.-J."/>
        </authorList>
    </citation>
    <scope>NUCLEOTIDE SEQUENCE [LARGE SCALE GENOMIC DNA]</scope>
    <source>
        <strain evidence="8 9">SYSU G07066</strain>
    </source>
</reference>
<evidence type="ECO:0000256" key="6">
    <source>
        <dbReference type="ARBA" id="ARBA00023136"/>
    </source>
</evidence>
<name>A0ABU8XUV2_9PROT</name>
<evidence type="ECO:0000313" key="8">
    <source>
        <dbReference type="EMBL" id="MEK0084983.1"/>
    </source>
</evidence>
<evidence type="ECO:0000313" key="9">
    <source>
        <dbReference type="Proteomes" id="UP001375743"/>
    </source>
</evidence>
<dbReference type="Proteomes" id="UP001375743">
    <property type="component" value="Unassembled WGS sequence"/>
</dbReference>
<evidence type="ECO:0000256" key="1">
    <source>
        <dbReference type="ARBA" id="ARBA00004651"/>
    </source>
</evidence>
<keyword evidence="3" id="KW-1003">Cell membrane</keyword>
<dbReference type="PANTHER" id="PTHR34040:SF2">
    <property type="entry name" value="FLAGELLAR BIOSYNTHETIC PROTEIN FLIQ"/>
    <property type="match status" value="1"/>
</dbReference>
<evidence type="ECO:0000256" key="5">
    <source>
        <dbReference type="ARBA" id="ARBA00022989"/>
    </source>
</evidence>
<keyword evidence="9" id="KW-1185">Reference proteome</keyword>
<dbReference type="EMBL" id="JBBLZC010000020">
    <property type="protein sequence ID" value="MEK0084983.1"/>
    <property type="molecule type" value="Genomic_DNA"/>
</dbReference>
<comment type="subcellular location">
    <subcellularLocation>
        <location evidence="1">Cell membrane</location>
        <topology evidence="1">Multi-pass membrane protein</topology>
    </subcellularLocation>
</comment>
<comment type="caution">
    <text evidence="8">The sequence shown here is derived from an EMBL/GenBank/DDBJ whole genome shotgun (WGS) entry which is preliminary data.</text>
</comment>
<gene>
    <name evidence="8" type="ORF">U1T56_17655</name>
</gene>
<evidence type="ECO:0000256" key="2">
    <source>
        <dbReference type="ARBA" id="ARBA00006156"/>
    </source>
</evidence>
<accession>A0ABU8XUV2</accession>
<keyword evidence="8" id="KW-0969">Cilium</keyword>
<keyword evidence="8" id="KW-0282">Flagellum</keyword>
<dbReference type="PRINTS" id="PR00952">
    <property type="entry name" value="TYPE3IMQPROT"/>
</dbReference>
<sequence>MSEADVLAVFQDALWTTLLAIAPAMAASVVAGLVVALAQAVTQVQESTLTYVPKIVAVFVTLALTSTFMYQLVAGLMERVADRIVAL</sequence>